<keyword evidence="3" id="KW-1185">Reference proteome</keyword>
<dbReference type="EMBL" id="JAUHLN010000001">
    <property type="protein sequence ID" value="MDN4072896.1"/>
    <property type="molecule type" value="Genomic_DNA"/>
</dbReference>
<gene>
    <name evidence="2" type="ORF">QYF49_07630</name>
</gene>
<proteinExistence type="predicted"/>
<comment type="caution">
    <text evidence="2">The sequence shown here is derived from an EMBL/GenBank/DDBJ whole genome shotgun (WGS) entry which is preliminary data.</text>
</comment>
<reference evidence="2" key="1">
    <citation type="submission" date="2023-06" db="EMBL/GenBank/DDBJ databases">
        <title>Draft Genome Sequences of Representative Paenibacillus Polymyxa, Bacillus cereus, Fictibacillus sp., and Brevibacillus agri Strains Isolated from Amazonian Dark Earth.</title>
        <authorList>
            <person name="Pellegrinetti T.A."/>
            <person name="Cunha I.C.M."/>
            <person name="Chaves M.G."/>
            <person name="Freitas A.S."/>
            <person name="Silva A.V.R."/>
            <person name="Tsai S.M."/>
            <person name="Mendes L.W."/>
        </authorList>
    </citation>
    <scope>NUCLEOTIDE SEQUENCE</scope>
    <source>
        <strain evidence="2">CENA-BCM004</strain>
    </source>
</reference>
<evidence type="ECO:0000256" key="1">
    <source>
        <dbReference type="SAM" id="Phobius"/>
    </source>
</evidence>
<dbReference type="Proteomes" id="UP001168694">
    <property type="component" value="Unassembled WGS sequence"/>
</dbReference>
<protein>
    <submittedName>
        <fullName evidence="2">Uncharacterized protein</fullName>
    </submittedName>
</protein>
<feature type="transmembrane region" description="Helical" evidence="1">
    <location>
        <begin position="12"/>
        <end position="33"/>
    </location>
</feature>
<evidence type="ECO:0000313" key="3">
    <source>
        <dbReference type="Proteomes" id="UP001168694"/>
    </source>
</evidence>
<keyword evidence="1" id="KW-1133">Transmembrane helix</keyword>
<keyword evidence="1" id="KW-0812">Transmembrane</keyword>
<keyword evidence="1" id="KW-0472">Membrane</keyword>
<sequence length="42" mass="4517">MFQKNKDNTIIGLGIGAAILSSIFSLIIINLLLDIKQTKGNS</sequence>
<evidence type="ECO:0000313" key="2">
    <source>
        <dbReference type="EMBL" id="MDN4072896.1"/>
    </source>
</evidence>
<dbReference type="RefSeq" id="WP_290398974.1">
    <property type="nucleotide sequence ID" value="NZ_JAUHLN010000001.1"/>
</dbReference>
<name>A0ABT8E4Q5_9BACL</name>
<accession>A0ABT8E4Q5</accession>
<organism evidence="2 3">
    <name type="scientific">Fictibacillus terranigra</name>
    <dbReference type="NCBI Taxonomy" id="3058424"/>
    <lineage>
        <taxon>Bacteria</taxon>
        <taxon>Bacillati</taxon>
        <taxon>Bacillota</taxon>
        <taxon>Bacilli</taxon>
        <taxon>Bacillales</taxon>
        <taxon>Fictibacillaceae</taxon>
        <taxon>Fictibacillus</taxon>
    </lineage>
</organism>